<dbReference type="SUPFAM" id="SSF51735">
    <property type="entry name" value="NAD(P)-binding Rossmann-fold domains"/>
    <property type="match status" value="1"/>
</dbReference>
<dbReference type="GO" id="GO:0016020">
    <property type="term" value="C:membrane"/>
    <property type="evidence" value="ECO:0007669"/>
    <property type="project" value="TreeGrafter"/>
</dbReference>
<evidence type="ECO:0000256" key="1">
    <source>
        <dbReference type="ARBA" id="ARBA00006484"/>
    </source>
</evidence>
<sequence>MGEEAKRYAVVTGANKGIGFGICKKLASTGGVVVVLTARDEKRGLEAIERLKKEFALSDDSLLFHQLDVTDPLSVASLAAFVKTRFGKLDILVNNAGVPGGVVNGENVLRRKRGELTGWTDWNIIVRQNYELAKECVETNFFGAERVTEALLTLLQLSTSPRIVNVSSAMGVLKHIPNEWARGLFEDIDNLTNQKLGDVLREFLKDYKQGSLESKKWPIVVSGYTMSKAALNAYTRMLAKKFPNFRVNCVCPGFVKTDLNENTGFMSIDEGAESPVRLALLPDDSPSGQFYSVDEIIPF</sequence>
<dbReference type="CDD" id="cd05324">
    <property type="entry name" value="carb_red_PTCR-like_SDR_c"/>
    <property type="match status" value="1"/>
</dbReference>
<dbReference type="PROSITE" id="PS00061">
    <property type="entry name" value="ADH_SHORT"/>
    <property type="match status" value="1"/>
</dbReference>
<dbReference type="InterPro" id="IPR045313">
    <property type="entry name" value="CBR1-like"/>
</dbReference>
<dbReference type="GO" id="GO:0016616">
    <property type="term" value="F:oxidoreductase activity, acting on the CH-OH group of donors, NAD or NADP as acceptor"/>
    <property type="evidence" value="ECO:0007669"/>
    <property type="project" value="InterPro"/>
</dbReference>
<dbReference type="Gene3D" id="3.40.50.720">
    <property type="entry name" value="NAD(P)-binding Rossmann-like Domain"/>
    <property type="match status" value="1"/>
</dbReference>
<gene>
    <name evidence="6" type="ORF">Ahy_A08g037446</name>
</gene>
<dbReference type="Proteomes" id="UP000289738">
    <property type="component" value="Chromosome A08"/>
</dbReference>
<dbReference type="PANTHER" id="PTHR43490:SF94">
    <property type="entry name" value="SHORT CHAIN DEHYDROGENASE_REDUCTASE"/>
    <property type="match status" value="1"/>
</dbReference>
<evidence type="ECO:0000256" key="2">
    <source>
        <dbReference type="ARBA" id="ARBA00022857"/>
    </source>
</evidence>
<dbReference type="InterPro" id="IPR020904">
    <property type="entry name" value="Sc_DH/Rdtase_CS"/>
</dbReference>
<dbReference type="OrthoDB" id="1933717at2759"/>
<dbReference type="STRING" id="3818.A0A445BQS9"/>
<proteinExistence type="inferred from homology"/>
<comment type="caution">
    <text evidence="6">The sequence shown here is derived from an EMBL/GenBank/DDBJ whole genome shotgun (WGS) entry which is preliminary data.</text>
</comment>
<keyword evidence="7" id="KW-1185">Reference proteome</keyword>
<dbReference type="PANTHER" id="PTHR43490">
    <property type="entry name" value="(+)-NEOMENTHOL DEHYDROGENASE"/>
    <property type="match status" value="1"/>
</dbReference>
<reference evidence="6 7" key="1">
    <citation type="submission" date="2019-01" db="EMBL/GenBank/DDBJ databases">
        <title>Sequencing of cultivated peanut Arachis hypogaea provides insights into genome evolution and oil improvement.</title>
        <authorList>
            <person name="Chen X."/>
        </authorList>
    </citation>
    <scope>NUCLEOTIDE SEQUENCE [LARGE SCALE GENOMIC DNA]</scope>
    <source>
        <strain evidence="7">cv. Fuhuasheng</strain>
        <tissue evidence="6">Leaves</tissue>
    </source>
</reference>
<dbReference type="EC" id="1.1.1.-" evidence="5"/>
<comment type="similarity">
    <text evidence="1 4">Belongs to the short-chain dehydrogenases/reductases (SDR) family.</text>
</comment>
<dbReference type="InterPro" id="IPR002347">
    <property type="entry name" value="SDR_fam"/>
</dbReference>
<dbReference type="Gramene" id="arahy.Tifrunner.gnm2.ann2.Ah08g000100.1">
    <property type="protein sequence ID" value="arahy.Tifrunner.gnm2.ann2.Ah08g000100.1-CDS"/>
    <property type="gene ID" value="arahy.Tifrunner.gnm2.ann2.Ah08g000100"/>
</dbReference>
<dbReference type="InterPro" id="IPR036291">
    <property type="entry name" value="NAD(P)-bd_dom_sf"/>
</dbReference>
<organism evidence="6 7">
    <name type="scientific">Arachis hypogaea</name>
    <name type="common">Peanut</name>
    <dbReference type="NCBI Taxonomy" id="3818"/>
    <lineage>
        <taxon>Eukaryota</taxon>
        <taxon>Viridiplantae</taxon>
        <taxon>Streptophyta</taxon>
        <taxon>Embryophyta</taxon>
        <taxon>Tracheophyta</taxon>
        <taxon>Spermatophyta</taxon>
        <taxon>Magnoliopsida</taxon>
        <taxon>eudicotyledons</taxon>
        <taxon>Gunneridae</taxon>
        <taxon>Pentapetalae</taxon>
        <taxon>rosids</taxon>
        <taxon>fabids</taxon>
        <taxon>Fabales</taxon>
        <taxon>Fabaceae</taxon>
        <taxon>Papilionoideae</taxon>
        <taxon>50 kb inversion clade</taxon>
        <taxon>dalbergioids sensu lato</taxon>
        <taxon>Dalbergieae</taxon>
        <taxon>Pterocarpus clade</taxon>
        <taxon>Arachis</taxon>
    </lineage>
</organism>
<evidence type="ECO:0000256" key="5">
    <source>
        <dbReference type="RuleBase" id="RU369024"/>
    </source>
</evidence>
<protein>
    <recommendedName>
        <fullName evidence="5">Short-chain dehydrogenase/reductase</fullName>
        <ecNumber evidence="5">1.1.1.-</ecNumber>
    </recommendedName>
</protein>
<dbReference type="PRINTS" id="PR00081">
    <property type="entry name" value="GDHRDH"/>
</dbReference>
<keyword evidence="3 5" id="KW-0560">Oxidoreductase</keyword>
<dbReference type="AlphaFoldDB" id="A0A445BQS9"/>
<dbReference type="Pfam" id="PF00106">
    <property type="entry name" value="adh_short"/>
    <property type="match status" value="1"/>
</dbReference>
<name>A0A445BQS9_ARAHY</name>
<accession>A0A445BQS9</accession>
<evidence type="ECO:0000256" key="4">
    <source>
        <dbReference type="RuleBase" id="RU000363"/>
    </source>
</evidence>
<dbReference type="EMBL" id="SDMP01000008">
    <property type="protein sequence ID" value="RYR41043.1"/>
    <property type="molecule type" value="Genomic_DNA"/>
</dbReference>
<evidence type="ECO:0000313" key="7">
    <source>
        <dbReference type="Proteomes" id="UP000289738"/>
    </source>
</evidence>
<dbReference type="SMR" id="A0A445BQS9"/>
<dbReference type="FunFam" id="3.40.50.720:FF:000312">
    <property type="entry name" value="(+)-neomenthol dehydrogenase"/>
    <property type="match status" value="1"/>
</dbReference>
<dbReference type="PRINTS" id="PR00080">
    <property type="entry name" value="SDRFAMILY"/>
</dbReference>
<evidence type="ECO:0000313" key="6">
    <source>
        <dbReference type="EMBL" id="RYR41043.1"/>
    </source>
</evidence>
<dbReference type="Pfam" id="PF13561">
    <property type="entry name" value="adh_short_C2"/>
    <property type="match status" value="1"/>
</dbReference>
<evidence type="ECO:0000256" key="3">
    <source>
        <dbReference type="ARBA" id="ARBA00023002"/>
    </source>
</evidence>
<keyword evidence="2 5" id="KW-0521">NADP</keyword>